<dbReference type="VEuPathDB" id="ToxoDB:ETH2_0716400"/>
<dbReference type="Proteomes" id="UP000030747">
    <property type="component" value="Unassembled WGS sequence"/>
</dbReference>
<accession>U6L7X5</accession>
<dbReference type="RefSeq" id="XP_013235422.1">
    <property type="nucleotide sequence ID" value="XM_013379968.1"/>
</dbReference>
<dbReference type="GeneID" id="25256428"/>
<dbReference type="AlphaFoldDB" id="U6L7X5"/>
<gene>
    <name evidence="1" type="ORF">ETH_00036935</name>
</gene>
<proteinExistence type="predicted"/>
<dbReference type="OrthoDB" id="354441at2759"/>
<dbReference type="VEuPathDB" id="ToxoDB:ETH_00036935"/>
<keyword evidence="2" id="KW-1185">Reference proteome</keyword>
<reference evidence="1" key="1">
    <citation type="submission" date="2013-10" db="EMBL/GenBank/DDBJ databases">
        <title>Genomic analysis of the causative agents of coccidiosis in chickens.</title>
        <authorList>
            <person name="Reid A.J."/>
            <person name="Blake D."/>
            <person name="Billington K."/>
            <person name="Browne H."/>
            <person name="Dunn M."/>
            <person name="Hung S."/>
            <person name="Kawahara F."/>
            <person name="Miranda-Saavedra D."/>
            <person name="Mourier T."/>
            <person name="Nagra H."/>
            <person name="Otto T.D."/>
            <person name="Rawlings N."/>
            <person name="Sanchez A."/>
            <person name="Sanders M."/>
            <person name="Subramaniam C."/>
            <person name="Tay Y."/>
            <person name="Dear P."/>
            <person name="Doerig C."/>
            <person name="Gruber A."/>
            <person name="Parkinson J."/>
            <person name="Shirley M."/>
            <person name="Wan K.L."/>
            <person name="Berriman M."/>
            <person name="Tomley F."/>
            <person name="Pain A."/>
        </authorList>
    </citation>
    <scope>NUCLEOTIDE SEQUENCE [LARGE SCALE GENOMIC DNA]</scope>
    <source>
        <strain evidence="1">Houghton</strain>
    </source>
</reference>
<reference evidence="1" key="2">
    <citation type="submission" date="2013-10" db="EMBL/GenBank/DDBJ databases">
        <authorList>
            <person name="Aslett M."/>
        </authorList>
    </citation>
    <scope>NUCLEOTIDE SEQUENCE [LARGE SCALE GENOMIC DNA]</scope>
    <source>
        <strain evidence="1">Houghton</strain>
    </source>
</reference>
<name>U6L7X5_EIMTE</name>
<evidence type="ECO:0000313" key="1">
    <source>
        <dbReference type="EMBL" id="CDJ44674.1"/>
    </source>
</evidence>
<sequence>MDQMESLRQEFKEGEIPEELLAYHCKDNEGLNGEWIITEDQR</sequence>
<protein>
    <submittedName>
        <fullName evidence="1">Uncharacterized protein</fullName>
    </submittedName>
</protein>
<dbReference type="EMBL" id="HG677466">
    <property type="protein sequence ID" value="CDJ44674.1"/>
    <property type="molecule type" value="Genomic_DNA"/>
</dbReference>
<organism evidence="1 2">
    <name type="scientific">Eimeria tenella</name>
    <name type="common">Coccidian parasite</name>
    <dbReference type="NCBI Taxonomy" id="5802"/>
    <lineage>
        <taxon>Eukaryota</taxon>
        <taxon>Sar</taxon>
        <taxon>Alveolata</taxon>
        <taxon>Apicomplexa</taxon>
        <taxon>Conoidasida</taxon>
        <taxon>Coccidia</taxon>
        <taxon>Eucoccidiorida</taxon>
        <taxon>Eimeriorina</taxon>
        <taxon>Eimeriidae</taxon>
        <taxon>Eimeria</taxon>
    </lineage>
</organism>
<evidence type="ECO:0000313" key="2">
    <source>
        <dbReference type="Proteomes" id="UP000030747"/>
    </source>
</evidence>